<evidence type="ECO:0000313" key="3">
    <source>
        <dbReference type="Proteomes" id="UP000487268"/>
    </source>
</evidence>
<dbReference type="PANTHER" id="PTHR36114">
    <property type="entry name" value="16.7 KDA PROTEIN IN WHIE LOCUS"/>
    <property type="match status" value="1"/>
</dbReference>
<sequence>MTTRNATGKVSVTETIAALPGPWQPRDLAFPNDTVVRAARLEGEFPWHHHDEDELFLCWDGSVRIELEGLDDVTLEAGELFVVPRGVRHRPVAERTAHVLLIEKPETAQYGN</sequence>
<dbReference type="OrthoDB" id="9794183at2"/>
<gene>
    <name evidence="2" type="ORF">ACRB68_00270</name>
</gene>
<dbReference type="InterPro" id="IPR011051">
    <property type="entry name" value="RmlC_Cupin_sf"/>
</dbReference>
<dbReference type="CDD" id="cd02226">
    <property type="entry name" value="cupin_YdbB-like"/>
    <property type="match status" value="1"/>
</dbReference>
<dbReference type="Pfam" id="PF07883">
    <property type="entry name" value="Cupin_2"/>
    <property type="match status" value="1"/>
</dbReference>
<dbReference type="RefSeq" id="WP_153530299.1">
    <property type="nucleotide sequence ID" value="NZ_WEGH01000001.1"/>
</dbReference>
<organism evidence="2 3">
    <name type="scientific">Actinomadura macrotermitis</name>
    <dbReference type="NCBI Taxonomy" id="2585200"/>
    <lineage>
        <taxon>Bacteria</taxon>
        <taxon>Bacillati</taxon>
        <taxon>Actinomycetota</taxon>
        <taxon>Actinomycetes</taxon>
        <taxon>Streptosporangiales</taxon>
        <taxon>Thermomonosporaceae</taxon>
        <taxon>Actinomadura</taxon>
    </lineage>
</organism>
<accession>A0A7K0BMB3</accession>
<comment type="caution">
    <text evidence="2">The sequence shown here is derived from an EMBL/GenBank/DDBJ whole genome shotgun (WGS) entry which is preliminary data.</text>
</comment>
<dbReference type="Gene3D" id="2.60.120.10">
    <property type="entry name" value="Jelly Rolls"/>
    <property type="match status" value="1"/>
</dbReference>
<dbReference type="Proteomes" id="UP000487268">
    <property type="component" value="Unassembled WGS sequence"/>
</dbReference>
<reference evidence="2 3" key="1">
    <citation type="submission" date="2019-10" db="EMBL/GenBank/DDBJ databases">
        <title>Actinomadura rubteroloni sp. nov. and Actinomadura macrotermitis sp. nov., isolated from the gut of fungus growing-termite Macrotermes natalensis.</title>
        <authorList>
            <person name="Benndorf R."/>
            <person name="Martin K."/>
            <person name="Kuefner M."/>
            <person name="De Beer W."/>
            <person name="Kaster A.-K."/>
            <person name="Vollmers J."/>
            <person name="Poulsen M."/>
            <person name="Beemelmanns C."/>
        </authorList>
    </citation>
    <scope>NUCLEOTIDE SEQUENCE [LARGE SCALE GENOMIC DNA]</scope>
    <source>
        <strain evidence="2 3">RB68</strain>
    </source>
</reference>
<evidence type="ECO:0000259" key="1">
    <source>
        <dbReference type="Pfam" id="PF07883"/>
    </source>
</evidence>
<feature type="domain" description="Cupin type-2" evidence="1">
    <location>
        <begin position="43"/>
        <end position="100"/>
    </location>
</feature>
<dbReference type="EMBL" id="WEGH01000001">
    <property type="protein sequence ID" value="MQY02002.1"/>
    <property type="molecule type" value="Genomic_DNA"/>
</dbReference>
<name>A0A7K0BMB3_9ACTN</name>
<dbReference type="InterPro" id="IPR014710">
    <property type="entry name" value="RmlC-like_jellyroll"/>
</dbReference>
<evidence type="ECO:0000313" key="2">
    <source>
        <dbReference type="EMBL" id="MQY02002.1"/>
    </source>
</evidence>
<dbReference type="InterPro" id="IPR013096">
    <property type="entry name" value="Cupin_2"/>
</dbReference>
<protein>
    <recommendedName>
        <fullName evidence="1">Cupin type-2 domain-containing protein</fullName>
    </recommendedName>
</protein>
<keyword evidence="3" id="KW-1185">Reference proteome</keyword>
<dbReference type="AlphaFoldDB" id="A0A7K0BMB3"/>
<dbReference type="PANTHER" id="PTHR36114:SF1">
    <property type="entry name" value="16.7 KDA PROTEIN IN WHIE LOCUS"/>
    <property type="match status" value="1"/>
</dbReference>
<proteinExistence type="predicted"/>
<dbReference type="SUPFAM" id="SSF51182">
    <property type="entry name" value="RmlC-like cupins"/>
    <property type="match status" value="1"/>
</dbReference>
<dbReference type="InterPro" id="IPR052044">
    <property type="entry name" value="PKS_Associated_Protein"/>
</dbReference>